<name>A0A024SNE8_HYPJR</name>
<organism evidence="2 3">
    <name type="scientific">Hypocrea jecorina (strain ATCC 56765 / BCRC 32924 / NRRL 11460 / Rut C-30)</name>
    <name type="common">Trichoderma reesei</name>
    <dbReference type="NCBI Taxonomy" id="1344414"/>
    <lineage>
        <taxon>Eukaryota</taxon>
        <taxon>Fungi</taxon>
        <taxon>Dikarya</taxon>
        <taxon>Ascomycota</taxon>
        <taxon>Pezizomycotina</taxon>
        <taxon>Sordariomycetes</taxon>
        <taxon>Hypocreomycetidae</taxon>
        <taxon>Hypocreales</taxon>
        <taxon>Hypocreaceae</taxon>
        <taxon>Trichoderma</taxon>
    </lineage>
</organism>
<dbReference type="AlphaFoldDB" id="A0A024SNE8"/>
<evidence type="ECO:0008006" key="4">
    <source>
        <dbReference type="Google" id="ProtNLM"/>
    </source>
</evidence>
<evidence type="ECO:0000313" key="3">
    <source>
        <dbReference type="Proteomes" id="UP000024376"/>
    </source>
</evidence>
<protein>
    <recommendedName>
        <fullName evidence="4">NYN domain-containing protein</fullName>
    </recommendedName>
</protein>
<feature type="region of interest" description="Disordered" evidence="1">
    <location>
        <begin position="172"/>
        <end position="208"/>
    </location>
</feature>
<dbReference type="EMBL" id="KI911139">
    <property type="protein sequence ID" value="ETS06881.1"/>
    <property type="molecule type" value="Genomic_DNA"/>
</dbReference>
<evidence type="ECO:0000256" key="1">
    <source>
        <dbReference type="SAM" id="MobiDB-lite"/>
    </source>
</evidence>
<dbReference type="Gene3D" id="3.40.50.1010">
    <property type="entry name" value="5'-nuclease"/>
    <property type="match status" value="1"/>
</dbReference>
<dbReference type="HOGENOM" id="CLU_048138_1_0_1"/>
<feature type="region of interest" description="Disordered" evidence="1">
    <location>
        <begin position="100"/>
        <end position="147"/>
    </location>
</feature>
<dbReference type="KEGG" id="trr:M419DRAFT_23385"/>
<sequence length="437" mass="47880">MIHNSDAQPIEGNETAGAASHAPANPVKLGDFSRLFAEYLDPLALASSSFSSSSSSDGSDDYYYDDDSSPALKATSLSSAASDRIPDQSLDDATQARCLNNNASTKASRKSAAVAHGSPRKAKHAPARAGGHSGILASSPPSSHRRCTCNRGLRAIQQPVLLAASLPECPECSPSANTAAHHSRSSTNSNNSSNTKQPREKPRLKDDKHRALMMGLVPHRARDAAIAEKLPEIAAQGVHVFVDMSNIDIGFQSTLKEARHLDEHARLSPLPHLNLQFLTKILVRDRPVVALNVGCSTVPGRSEPRYVQQLRDLGYQIDLRERKRVIEVGLPLAGVPDTLRFVEDLVDETLQVRIAESVMEYFRTPGTIVLATGDAKPSPHSDGFFSCVQRALKMGWNVEVVSWRGNLSLRWIDKQWMSQWRDKFRVILLDDFLEVLQ</sequence>
<dbReference type="CDD" id="cd18724">
    <property type="entry name" value="PIN_LabA-like"/>
    <property type="match status" value="1"/>
</dbReference>
<proteinExistence type="predicted"/>
<feature type="region of interest" description="Disordered" evidence="1">
    <location>
        <begin position="1"/>
        <end position="24"/>
    </location>
</feature>
<dbReference type="Proteomes" id="UP000024376">
    <property type="component" value="Unassembled WGS sequence"/>
</dbReference>
<accession>A0A024SNE8</accession>
<reference evidence="3" key="1">
    <citation type="journal article" date="2013" name="Ind. Biotechnol.">
        <title>Comparative genomics analysis of Trichoderma reesei strains.</title>
        <authorList>
            <person name="Koike H."/>
            <person name="Aerts A."/>
            <person name="LaButti K."/>
            <person name="Grigoriev I.V."/>
            <person name="Baker S.E."/>
        </authorList>
    </citation>
    <scope>NUCLEOTIDE SEQUENCE [LARGE SCALE GENOMIC DNA]</scope>
    <source>
        <strain evidence="3">ATCC 56765 / BCRC 32924 / NRRL 11460 / Rut C-30</strain>
    </source>
</reference>
<dbReference type="OrthoDB" id="5590473at2759"/>
<gene>
    <name evidence="2" type="ORF">M419DRAFT_23385</name>
</gene>
<feature type="compositionally biased region" description="Basic and acidic residues" evidence="1">
    <location>
        <begin position="197"/>
        <end position="208"/>
    </location>
</feature>
<feature type="compositionally biased region" description="Low complexity" evidence="1">
    <location>
        <begin position="185"/>
        <end position="195"/>
    </location>
</feature>
<evidence type="ECO:0000313" key="2">
    <source>
        <dbReference type="EMBL" id="ETS06881.1"/>
    </source>
</evidence>